<dbReference type="Proteomes" id="UP000325003">
    <property type="component" value="Unassembled WGS sequence"/>
</dbReference>
<keyword evidence="3" id="KW-1185">Reference proteome</keyword>
<comment type="caution">
    <text evidence="2">The sequence shown here is derived from an EMBL/GenBank/DDBJ whole genome shotgun (WGS) entry which is preliminary data.</text>
</comment>
<name>A0A5B1LLR5_9ACTN</name>
<dbReference type="Pfam" id="PF10724">
    <property type="entry name" value="DUF2516"/>
    <property type="match status" value="1"/>
</dbReference>
<accession>A0A5B1LLR5</accession>
<reference evidence="2 3" key="2">
    <citation type="submission" date="2019-09" db="EMBL/GenBank/DDBJ databases">
        <authorList>
            <person name="Jin C."/>
        </authorList>
    </citation>
    <scope>NUCLEOTIDE SEQUENCE [LARGE SCALE GENOMIC DNA]</scope>
    <source>
        <strain evidence="2 3">BN130099</strain>
    </source>
</reference>
<reference evidence="2 3" key="1">
    <citation type="submission" date="2019-09" db="EMBL/GenBank/DDBJ databases">
        <title>Nocardioides panacisoli sp. nov., isolated from the soil of a ginseng field.</title>
        <authorList>
            <person name="Cho C."/>
        </authorList>
    </citation>
    <scope>NUCLEOTIDE SEQUENCE [LARGE SCALE GENOMIC DNA]</scope>
    <source>
        <strain evidence="2 3">BN130099</strain>
    </source>
</reference>
<sequence>MGGIYWAPPVDSWTALGLTEYWILIVVGFALLVVKIFAFANALLYSGESYLAADKLNKATWTILLGVAIVLHLAPLPIGIINLAMTVAALVYLADVRPALAGLRRR</sequence>
<feature type="transmembrane region" description="Helical" evidence="1">
    <location>
        <begin position="56"/>
        <end position="74"/>
    </location>
</feature>
<keyword evidence="1" id="KW-1133">Transmembrane helix</keyword>
<dbReference type="RefSeq" id="WP_149726895.1">
    <property type="nucleotide sequence ID" value="NZ_VUJV01000001.1"/>
</dbReference>
<evidence type="ECO:0000313" key="2">
    <source>
        <dbReference type="EMBL" id="KAA1421434.1"/>
    </source>
</evidence>
<dbReference type="InterPro" id="IPR019662">
    <property type="entry name" value="DUF2516"/>
</dbReference>
<organism evidence="2 3">
    <name type="scientific">Nocardioides humilatus</name>
    <dbReference type="NCBI Taxonomy" id="2607660"/>
    <lineage>
        <taxon>Bacteria</taxon>
        <taxon>Bacillati</taxon>
        <taxon>Actinomycetota</taxon>
        <taxon>Actinomycetes</taxon>
        <taxon>Propionibacteriales</taxon>
        <taxon>Nocardioidaceae</taxon>
        <taxon>Nocardioides</taxon>
    </lineage>
</organism>
<protein>
    <submittedName>
        <fullName evidence="2">DUF2516 family protein</fullName>
    </submittedName>
</protein>
<evidence type="ECO:0000313" key="3">
    <source>
        <dbReference type="Proteomes" id="UP000325003"/>
    </source>
</evidence>
<evidence type="ECO:0000256" key="1">
    <source>
        <dbReference type="SAM" id="Phobius"/>
    </source>
</evidence>
<feature type="transmembrane region" description="Helical" evidence="1">
    <location>
        <begin position="21"/>
        <end position="44"/>
    </location>
</feature>
<proteinExistence type="predicted"/>
<dbReference type="AlphaFoldDB" id="A0A5B1LLR5"/>
<keyword evidence="1" id="KW-0472">Membrane</keyword>
<dbReference type="EMBL" id="VUJV01000001">
    <property type="protein sequence ID" value="KAA1421434.1"/>
    <property type="molecule type" value="Genomic_DNA"/>
</dbReference>
<keyword evidence="1" id="KW-0812">Transmembrane</keyword>
<gene>
    <name evidence="2" type="ORF">F0U44_03855</name>
</gene>